<feature type="transmembrane region" description="Helical" evidence="10">
    <location>
        <begin position="211"/>
        <end position="231"/>
    </location>
</feature>
<keyword evidence="6 10" id="KW-1133">Transmembrane helix</keyword>
<evidence type="ECO:0000256" key="5">
    <source>
        <dbReference type="ARBA" id="ARBA00022725"/>
    </source>
</evidence>
<evidence type="ECO:0000256" key="8">
    <source>
        <dbReference type="ARBA" id="ARBA00023170"/>
    </source>
</evidence>
<dbReference type="InterPro" id="IPR004117">
    <property type="entry name" value="7tm6_olfct_rcpt"/>
</dbReference>
<evidence type="ECO:0000256" key="9">
    <source>
        <dbReference type="ARBA" id="ARBA00023224"/>
    </source>
</evidence>
<keyword evidence="7 10" id="KW-0472">Membrane</keyword>
<feature type="transmembrane region" description="Helical" evidence="10">
    <location>
        <begin position="282"/>
        <end position="298"/>
    </location>
</feature>
<dbReference type="InParanoid" id="A0A212EX52"/>
<dbReference type="GO" id="GO:0007165">
    <property type="term" value="P:signal transduction"/>
    <property type="evidence" value="ECO:0007669"/>
    <property type="project" value="UniProtKB-KW"/>
</dbReference>
<keyword evidence="4 10" id="KW-0812">Transmembrane</keyword>
<dbReference type="GO" id="GO:0004984">
    <property type="term" value="F:olfactory receptor activity"/>
    <property type="evidence" value="ECO:0007669"/>
    <property type="project" value="InterPro"/>
</dbReference>
<evidence type="ECO:0000313" key="12">
    <source>
        <dbReference type="Proteomes" id="UP000007151"/>
    </source>
</evidence>
<dbReference type="GO" id="GO:0005886">
    <property type="term" value="C:plasma membrane"/>
    <property type="evidence" value="ECO:0007669"/>
    <property type="project" value="UniProtKB-SubCell"/>
</dbReference>
<dbReference type="KEGG" id="dpl:KGM_216082B"/>
<evidence type="ECO:0000256" key="6">
    <source>
        <dbReference type="ARBA" id="ARBA00022989"/>
    </source>
</evidence>
<keyword evidence="5" id="KW-0552">Olfaction</keyword>
<dbReference type="eggNOG" id="ENOG502SAW0">
    <property type="taxonomic scope" value="Eukaryota"/>
</dbReference>
<protein>
    <submittedName>
        <fullName evidence="11">Olfactory receptor 63</fullName>
    </submittedName>
</protein>
<feature type="transmembrane region" description="Helical" evidence="10">
    <location>
        <begin position="185"/>
        <end position="205"/>
    </location>
</feature>
<dbReference type="GO" id="GO:0005549">
    <property type="term" value="F:odorant binding"/>
    <property type="evidence" value="ECO:0007669"/>
    <property type="project" value="InterPro"/>
</dbReference>
<keyword evidence="3" id="KW-0716">Sensory transduction</keyword>
<feature type="transmembrane region" description="Helical" evidence="10">
    <location>
        <begin position="425"/>
        <end position="443"/>
    </location>
</feature>
<keyword evidence="2" id="KW-1003">Cell membrane</keyword>
<feature type="non-terminal residue" evidence="11">
    <location>
        <position position="1"/>
    </location>
</feature>
<dbReference type="PANTHER" id="PTHR21137:SF35">
    <property type="entry name" value="ODORANT RECEPTOR 19A-RELATED"/>
    <property type="match status" value="1"/>
</dbReference>
<dbReference type="Proteomes" id="UP000007151">
    <property type="component" value="Unassembled WGS sequence"/>
</dbReference>
<evidence type="ECO:0000256" key="10">
    <source>
        <dbReference type="SAM" id="Phobius"/>
    </source>
</evidence>
<reference evidence="11 12" key="1">
    <citation type="journal article" date="2011" name="Cell">
        <title>The monarch butterfly genome yields insights into long-distance migration.</title>
        <authorList>
            <person name="Zhan S."/>
            <person name="Merlin C."/>
            <person name="Boore J.L."/>
            <person name="Reppert S.M."/>
        </authorList>
    </citation>
    <scope>NUCLEOTIDE SEQUENCE [LARGE SCALE GENOMIC DNA]</scope>
    <source>
        <strain evidence="11">F-2</strain>
    </source>
</reference>
<evidence type="ECO:0000256" key="4">
    <source>
        <dbReference type="ARBA" id="ARBA00022692"/>
    </source>
</evidence>
<evidence type="ECO:0000256" key="7">
    <source>
        <dbReference type="ARBA" id="ARBA00023136"/>
    </source>
</evidence>
<dbReference type="PANTHER" id="PTHR21137">
    <property type="entry name" value="ODORANT RECEPTOR"/>
    <property type="match status" value="1"/>
</dbReference>
<accession>A0A212EX52</accession>
<keyword evidence="9" id="KW-0807">Transducer</keyword>
<dbReference type="AlphaFoldDB" id="A0A212EX52"/>
<evidence type="ECO:0000256" key="3">
    <source>
        <dbReference type="ARBA" id="ARBA00022606"/>
    </source>
</evidence>
<keyword evidence="8 11" id="KW-0675">Receptor</keyword>
<proteinExistence type="predicted"/>
<evidence type="ECO:0000313" key="11">
    <source>
        <dbReference type="EMBL" id="OWR46063.1"/>
    </source>
</evidence>
<comment type="caution">
    <text evidence="11">The sequence shown here is derived from an EMBL/GenBank/DDBJ whole genome shotgun (WGS) entry which is preliminary data.</text>
</comment>
<name>A0A212EX52_DANPL</name>
<gene>
    <name evidence="11" type="ORF">KGM_216082B</name>
</gene>
<feature type="transmembrane region" description="Helical" evidence="10">
    <location>
        <begin position="478"/>
        <end position="498"/>
    </location>
</feature>
<keyword evidence="12" id="KW-1185">Reference proteome</keyword>
<comment type="subcellular location">
    <subcellularLocation>
        <location evidence="1">Cell membrane</location>
        <topology evidence="1">Multi-pass membrane protein</topology>
    </subcellularLocation>
</comment>
<evidence type="ECO:0000256" key="2">
    <source>
        <dbReference type="ARBA" id="ARBA00022475"/>
    </source>
</evidence>
<dbReference type="Pfam" id="PF02949">
    <property type="entry name" value="7tm_6"/>
    <property type="match status" value="2"/>
</dbReference>
<sequence>ISQSHSYTLTNRRISLKYPYDTSVSPAYELTYMHQTLSIMIGAVLNISKDSLVTTLLAQTRCRLGLVGLALTTVCSGLLPEKWGRKSLQNPEISVLMGNVLEEATAKDIKNCGKMLDTPAMKKAIVLEQKMLEVQKEKQKPVKYKEDIIMGLIVQNINFSLRFSLTALKIAGLWAPDGMQTRKKALYYCYTFVLLMFLLGTFIILQMIDLYLIWGNLSLMTGTALVLFTNISQVTKIINLLARRKHIEFLIKDTNDGLEVMTSSRARELIKSCDHETRNQQVIFLLVTFVTTVGWATITDKNGLPLPAWYPYDTSVSPAYELTYTHQTLSIMIVAVLNISKDSLVTTLLAQTRCRLGLVGLALTTVCSDLVPEEDNTYSGGYSNKLFTAQQEMIAKNRLRICVQQHQRALRAAKILQECFSVPTFAQFSVSLIIICVTAFQVLSSEELARRAYEMPWYMCSVSVRRSIQIMMIRCHRIVKFTAGGFTTLSLATFTAVIKLSYSMLTLLQQVNEKI</sequence>
<organism evidence="11 12">
    <name type="scientific">Danaus plexippus plexippus</name>
    <dbReference type="NCBI Taxonomy" id="278856"/>
    <lineage>
        <taxon>Eukaryota</taxon>
        <taxon>Metazoa</taxon>
        <taxon>Ecdysozoa</taxon>
        <taxon>Arthropoda</taxon>
        <taxon>Hexapoda</taxon>
        <taxon>Insecta</taxon>
        <taxon>Pterygota</taxon>
        <taxon>Neoptera</taxon>
        <taxon>Endopterygota</taxon>
        <taxon>Lepidoptera</taxon>
        <taxon>Glossata</taxon>
        <taxon>Ditrysia</taxon>
        <taxon>Papilionoidea</taxon>
        <taxon>Nymphalidae</taxon>
        <taxon>Danainae</taxon>
        <taxon>Danaini</taxon>
        <taxon>Danaina</taxon>
        <taxon>Danaus</taxon>
        <taxon>Danaus</taxon>
    </lineage>
</organism>
<dbReference type="EMBL" id="AGBW02011829">
    <property type="protein sequence ID" value="OWR46063.1"/>
    <property type="molecule type" value="Genomic_DNA"/>
</dbReference>
<evidence type="ECO:0000256" key="1">
    <source>
        <dbReference type="ARBA" id="ARBA00004651"/>
    </source>
</evidence>